<sequence>MLSNFEKGFAQYLEVGEKIKMYGGGRPPSNLVRKFNDSIRMMASEDYETMRAIVVNEWSINRALRGWQPCDNGIAWRKCIS</sequence>
<dbReference type="EMBL" id="JAMDNP010000001">
    <property type="protein sequence ID" value="MCY9758992.1"/>
    <property type="molecule type" value="Genomic_DNA"/>
</dbReference>
<organism evidence="1 2">
    <name type="scientific">Paenibacillus alvei</name>
    <name type="common">Bacillus alvei</name>
    <dbReference type="NCBI Taxonomy" id="44250"/>
    <lineage>
        <taxon>Bacteria</taxon>
        <taxon>Bacillati</taxon>
        <taxon>Bacillota</taxon>
        <taxon>Bacilli</taxon>
        <taxon>Bacillales</taxon>
        <taxon>Paenibacillaceae</taxon>
        <taxon>Paenibacillus</taxon>
    </lineage>
</organism>
<name>A0ABT4GQR3_PAEAL</name>
<dbReference type="Proteomes" id="UP001527181">
    <property type="component" value="Unassembled WGS sequence"/>
</dbReference>
<reference evidence="1 2" key="1">
    <citation type="submission" date="2022-05" db="EMBL/GenBank/DDBJ databases">
        <title>Genome Sequencing of Bee-Associated Microbes.</title>
        <authorList>
            <person name="Dunlap C."/>
        </authorList>
    </citation>
    <scope>NUCLEOTIDE SEQUENCE [LARGE SCALE GENOMIC DNA]</scope>
    <source>
        <strain evidence="1 2">NRRL B-04010</strain>
    </source>
</reference>
<comment type="caution">
    <text evidence="1">The sequence shown here is derived from an EMBL/GenBank/DDBJ whole genome shotgun (WGS) entry which is preliminary data.</text>
</comment>
<evidence type="ECO:0000313" key="1">
    <source>
        <dbReference type="EMBL" id="MCY9758992.1"/>
    </source>
</evidence>
<proteinExistence type="predicted"/>
<dbReference type="RefSeq" id="WP_268600619.1">
    <property type="nucleotide sequence ID" value="NZ_JAMDNP010000001.1"/>
</dbReference>
<evidence type="ECO:0000313" key="2">
    <source>
        <dbReference type="Proteomes" id="UP001527181"/>
    </source>
</evidence>
<accession>A0ABT4GQR3</accession>
<gene>
    <name evidence="1" type="ORF">M5X12_00250</name>
</gene>
<protein>
    <submittedName>
        <fullName evidence="1">Uncharacterized protein</fullName>
    </submittedName>
</protein>
<keyword evidence="2" id="KW-1185">Reference proteome</keyword>